<dbReference type="EMBL" id="BTGU01000028">
    <property type="protein sequence ID" value="GMN48406.1"/>
    <property type="molecule type" value="Genomic_DNA"/>
</dbReference>
<feature type="compositionally biased region" description="Polar residues" evidence="4">
    <location>
        <begin position="75"/>
        <end position="84"/>
    </location>
</feature>
<dbReference type="GO" id="GO:0010227">
    <property type="term" value="P:floral organ abscission"/>
    <property type="evidence" value="ECO:0007669"/>
    <property type="project" value="InterPro"/>
</dbReference>
<feature type="signal peptide" evidence="5">
    <location>
        <begin position="1"/>
        <end position="30"/>
    </location>
</feature>
<dbReference type="Proteomes" id="UP001187192">
    <property type="component" value="Unassembled WGS sequence"/>
</dbReference>
<evidence type="ECO:0000256" key="1">
    <source>
        <dbReference type="ARBA" id="ARBA00004239"/>
    </source>
</evidence>
<dbReference type="PANTHER" id="PTHR33599">
    <property type="entry name" value="PROTEIN IDA-LIKE 5"/>
    <property type="match status" value="1"/>
</dbReference>
<dbReference type="AlphaFoldDB" id="A0AA88AQZ2"/>
<feature type="region of interest" description="Disordered" evidence="4">
    <location>
        <begin position="56"/>
        <end position="84"/>
    </location>
</feature>
<keyword evidence="3 5" id="KW-0732">Signal</keyword>
<evidence type="ECO:0000256" key="4">
    <source>
        <dbReference type="SAM" id="MobiDB-lite"/>
    </source>
</evidence>
<reference evidence="6" key="1">
    <citation type="submission" date="2023-07" db="EMBL/GenBank/DDBJ databases">
        <title>draft genome sequence of fig (Ficus carica).</title>
        <authorList>
            <person name="Takahashi T."/>
            <person name="Nishimura K."/>
        </authorList>
    </citation>
    <scope>NUCLEOTIDE SEQUENCE</scope>
</reference>
<organism evidence="6 7">
    <name type="scientific">Ficus carica</name>
    <name type="common">Common fig</name>
    <dbReference type="NCBI Taxonomy" id="3494"/>
    <lineage>
        <taxon>Eukaryota</taxon>
        <taxon>Viridiplantae</taxon>
        <taxon>Streptophyta</taxon>
        <taxon>Embryophyta</taxon>
        <taxon>Tracheophyta</taxon>
        <taxon>Spermatophyta</taxon>
        <taxon>Magnoliopsida</taxon>
        <taxon>eudicotyledons</taxon>
        <taxon>Gunneridae</taxon>
        <taxon>Pentapetalae</taxon>
        <taxon>rosids</taxon>
        <taxon>fabids</taxon>
        <taxon>Rosales</taxon>
        <taxon>Moraceae</taxon>
        <taxon>Ficeae</taxon>
        <taxon>Ficus</taxon>
    </lineage>
</organism>
<evidence type="ECO:0000256" key="3">
    <source>
        <dbReference type="ARBA" id="ARBA00022729"/>
    </source>
</evidence>
<comment type="subcellular location">
    <subcellularLocation>
        <location evidence="1">Secreted</location>
        <location evidence="1">Extracellular space</location>
    </subcellularLocation>
</comment>
<sequence>MGKRVGDLVIQFLVLWFLVVLIFMVGNTHCSRQTDQYFKVKPCKSQNSANNFLGFLPKGSPIPPSGPSREHNGIGLQSYSEQLP</sequence>
<proteinExistence type="predicted"/>
<dbReference type="GO" id="GO:0005576">
    <property type="term" value="C:extracellular region"/>
    <property type="evidence" value="ECO:0007669"/>
    <property type="project" value="UniProtKB-SubCell"/>
</dbReference>
<evidence type="ECO:0000313" key="6">
    <source>
        <dbReference type="EMBL" id="GMN48406.1"/>
    </source>
</evidence>
<name>A0AA88AQZ2_FICCA</name>
<evidence type="ECO:0000313" key="7">
    <source>
        <dbReference type="Proteomes" id="UP001187192"/>
    </source>
</evidence>
<keyword evidence="2" id="KW-0964">Secreted</keyword>
<comment type="caution">
    <text evidence="6">The sequence shown here is derived from an EMBL/GenBank/DDBJ whole genome shotgun (WGS) entry which is preliminary data.</text>
</comment>
<protein>
    <submittedName>
        <fullName evidence="6">Uncharacterized protein</fullName>
    </submittedName>
</protein>
<keyword evidence="7" id="KW-1185">Reference proteome</keyword>
<dbReference type="PANTHER" id="PTHR33599:SF11">
    <property type="entry name" value="PROTEIN IDA-LIKE 5"/>
    <property type="match status" value="1"/>
</dbReference>
<feature type="chain" id="PRO_5041678707" evidence="5">
    <location>
        <begin position="31"/>
        <end position="84"/>
    </location>
</feature>
<evidence type="ECO:0000256" key="2">
    <source>
        <dbReference type="ARBA" id="ARBA00022525"/>
    </source>
</evidence>
<gene>
    <name evidence="6" type="ORF">TIFTF001_017591</name>
</gene>
<accession>A0AA88AQZ2</accession>
<evidence type="ECO:0000256" key="5">
    <source>
        <dbReference type="SAM" id="SignalP"/>
    </source>
</evidence>
<dbReference type="InterPro" id="IPR039639">
    <property type="entry name" value="IDA-like"/>
</dbReference>